<dbReference type="OrthoDB" id="366966at2759"/>
<evidence type="ECO:0008006" key="4">
    <source>
        <dbReference type="Google" id="ProtNLM"/>
    </source>
</evidence>
<name>A0A061D6C1_BABBI</name>
<keyword evidence="1" id="KW-1133">Transmembrane helix</keyword>
<proteinExistence type="predicted"/>
<evidence type="ECO:0000313" key="2">
    <source>
        <dbReference type="EMBL" id="CDR96103.1"/>
    </source>
</evidence>
<evidence type="ECO:0000256" key="1">
    <source>
        <dbReference type="SAM" id="Phobius"/>
    </source>
</evidence>
<keyword evidence="1" id="KW-0812">Transmembrane</keyword>
<dbReference type="EMBL" id="LK391709">
    <property type="protein sequence ID" value="CDR96103.1"/>
    <property type="molecule type" value="Genomic_DNA"/>
</dbReference>
<sequence>MAPKKLTDCPENLREAIDWLIQVRHGDGNGLEQLAKALKKLIEEAIEKAYTTNVSALLKALDSAKSYKCCKDKVAEVEKLRDSKNLSSKTFENLKSKCEGIKNCTKNHLDDSQQKAYDGITSKFEQLKKLEESLNIFTSKDTTDGCKKLLENLCDGLEKFLGFNSTSKGYDGTGIVYSDLDRLCDGVMGFLSGVLKDVSEKQPYSVGKNDLKHFVETELKTKLSTGREGFKVIEQVARKVREYNERVRQSNEKVKEPINAMLSEMNDYKNNALRSKLPDENLDDYKATDNAVSKADTLVHECVEKSIALENALTVAHENVLDLNHELKVKIIDAKNSVTHERERLTKLSRKQWKDMVDMKNEICNMLEYLKAEFNVRIDDDITSLVEKLKASVRIIKEKLMDINDKLIHSVKQMEEWMDEVITSINEARNQHVSKILGEASGGENTRKGHIKNITKKVSQEFQEAEAYVKALVGVALAQVKSLNDGLRFDLEEVRNQMNENIGGYVKEYVEKVRGELNKITNPYTGIDAIEKSLKQWAGDYDDKNFENRIVDWLADILQNSEVVKEKLSEYFLTVKTKVRNDFFNSDYITQENTINDGQIRVIANLIKDSLGSDFGVLGQLVTEQIRSAEKSNDKIRGYIEAVKTGIEFFVQDIERNIKQGKDEKPMSTGIYALADKIAKAIENKVRNTAGTSNSAYVINMINAVTPILHQLLAIANEKATYLKWLTGKGSKQGNIGYVDDALKVALNLNAKLTIALLRNGDSGYEDTKAFVRRSPVQNQLEANVEKTIVEALNGKIGTSNASKVNLSNLFNQFRQRITAAVDDRNKLNGTEEEGTLPKAIGAIELYGLDKLGKRLNGNPNVDGESIGFLEQIRRHLNAFAKEFDTCGRYIDAHLHNLKTDRIGNVLNAIRNNLDALQRDNLYTVIQDVNRFLTTDANELKTQTILQLKSYVTNQLNSTSISLTHLSQKQYVTSIKYMLNAFSTKVRNELHQLPEAIESDLDIGFKGFMNAIEGEATKNIQKLQYAVDLRSLCHGFEAFFLPLKKFIDSEIKRVHENNNLQKNPNPLEPESTYTTKINRIYSALSTLIGHIITTNRYDHKIPGMLSNLMDAVNTLKPQSFEQGNTPILDGVTDGLGKFVDEMRKAYMSRYDGAKAITWDGTFTNKEPEESKNAKKICLTVFYTLFHNLHPLFYKASTDWRTQKIQGGENNMHLRKFIEDLGYDVANLITRDDIGWNVAVRLGKHFQKHGEFNEDPGKHKSFDKYIGYYKNKGVISKLFSHLNDYYYVCHLAPAKSPKQPCNIFQMLAWLCGLTYNSVYGDLSLNGFGGLFEESKQEEEADPDGISLKVDDDETLSAYPEDITGTKLRDSLTAVCHSAYDVLTAVLGHGHNDGVYASDYFNNNLNLSYPTSGSACLDMLVDILHRVHHQMGFLLKQCLNGPDSSGWKDCWYGRGVGGSSWRCNTWQCPKQIDGQACTQIANQRADQTCNQHASCGLKSPLQSFLEDGLAGFLPHKITKPGCKLDCAVSNHRGLPCKTPMGFADISVKASHTKKGSHLIELLTGFCGKRDSPLVNLCAQLTCLMQRVPQTLDDMFSFYSNLLKDWNKNDTHRRLAFDNAVTKAYLNQLYDALQVDSIFSGGHSINHAKGDLFSLTCGTDSLSKSHCGRYLQPFSMNTWSVFSEKNADRYLTWITYLTETFYVLLKNIYDECCKNCATPGSRCYEKTCYKNCVVSQSAEHHDKCKSIAACNFTRPTLCKYGFVLKSSSNLSGTNGNKTKRTCQDFCKTLKDVLQEDRVLFILAYKTIPEFLFTIRAPFIWLNVALWLLSLLYLICVMIGRLDVLHIKSHLRSPSSHRIAAQSLLAAARVGKLSKIWYLQA</sequence>
<protein>
    <recommendedName>
        <fullName evidence="4">C3H1-type domain-containing protein</fullName>
    </recommendedName>
</protein>
<keyword evidence="3" id="KW-1185">Reference proteome</keyword>
<keyword evidence="1" id="KW-0472">Membrane</keyword>
<gene>
    <name evidence="2" type="ORF">BBBOND_0300080</name>
</gene>
<dbReference type="RefSeq" id="XP_012768289.1">
    <property type="nucleotide sequence ID" value="XM_012912835.1"/>
</dbReference>
<dbReference type="KEGG" id="bbig:BBBOND_0300080"/>
<evidence type="ECO:0000313" key="3">
    <source>
        <dbReference type="Proteomes" id="UP000033188"/>
    </source>
</evidence>
<organism evidence="2 3">
    <name type="scientific">Babesia bigemina</name>
    <dbReference type="NCBI Taxonomy" id="5866"/>
    <lineage>
        <taxon>Eukaryota</taxon>
        <taxon>Sar</taxon>
        <taxon>Alveolata</taxon>
        <taxon>Apicomplexa</taxon>
        <taxon>Aconoidasida</taxon>
        <taxon>Piroplasmida</taxon>
        <taxon>Babesiidae</taxon>
        <taxon>Babesia</taxon>
    </lineage>
</organism>
<accession>A0A061D6C1</accession>
<dbReference type="Proteomes" id="UP000033188">
    <property type="component" value="Chromosome 3"/>
</dbReference>
<dbReference type="GeneID" id="24564644"/>
<dbReference type="VEuPathDB" id="PiroplasmaDB:BBBOND_0300080"/>
<feature type="transmembrane region" description="Helical" evidence="1">
    <location>
        <begin position="1815"/>
        <end position="1838"/>
    </location>
</feature>
<reference evidence="3" key="1">
    <citation type="journal article" date="2014" name="Nucleic Acids Res.">
        <title>The evolutionary dynamics of variant antigen genes in Babesia reveal a history of genomic innovation underlying host-parasite interaction.</title>
        <authorList>
            <person name="Jackson A.P."/>
            <person name="Otto T.D."/>
            <person name="Darby A."/>
            <person name="Ramaprasad A."/>
            <person name="Xia D."/>
            <person name="Echaide I.E."/>
            <person name="Farber M."/>
            <person name="Gahlot S."/>
            <person name="Gamble J."/>
            <person name="Gupta D."/>
            <person name="Gupta Y."/>
            <person name="Jackson L."/>
            <person name="Malandrin L."/>
            <person name="Malas T.B."/>
            <person name="Moussa E."/>
            <person name="Nair M."/>
            <person name="Reid A.J."/>
            <person name="Sanders M."/>
            <person name="Sharma J."/>
            <person name="Tracey A."/>
            <person name="Quail M.A."/>
            <person name="Weir W."/>
            <person name="Wastling J.M."/>
            <person name="Hall N."/>
            <person name="Willadsen P."/>
            <person name="Lingelbach K."/>
            <person name="Shiels B."/>
            <person name="Tait A."/>
            <person name="Berriman M."/>
            <person name="Allred D.R."/>
            <person name="Pain A."/>
        </authorList>
    </citation>
    <scope>NUCLEOTIDE SEQUENCE [LARGE SCALE GENOMIC DNA]</scope>
    <source>
        <strain evidence="3">Bond</strain>
    </source>
</reference>